<feature type="transmembrane region" description="Helical" evidence="1">
    <location>
        <begin position="74"/>
        <end position="95"/>
    </location>
</feature>
<keyword evidence="1" id="KW-1133">Transmembrane helix</keyword>
<dbReference type="EMBL" id="JABMIG020000082">
    <property type="protein sequence ID" value="KAL3794317.1"/>
    <property type="molecule type" value="Genomic_DNA"/>
</dbReference>
<dbReference type="AlphaFoldDB" id="A0ABD3Q2V3"/>
<reference evidence="2 3" key="1">
    <citation type="journal article" date="2020" name="G3 (Bethesda)">
        <title>Improved Reference Genome for Cyclotella cryptica CCMP332, a Model for Cell Wall Morphogenesis, Salinity Adaptation, and Lipid Production in Diatoms (Bacillariophyta).</title>
        <authorList>
            <person name="Roberts W.R."/>
            <person name="Downey K.M."/>
            <person name="Ruck E.C."/>
            <person name="Traller J.C."/>
            <person name="Alverson A.J."/>
        </authorList>
    </citation>
    <scope>NUCLEOTIDE SEQUENCE [LARGE SCALE GENOMIC DNA]</scope>
    <source>
        <strain evidence="2 3">CCMP332</strain>
    </source>
</reference>
<keyword evidence="3" id="KW-1185">Reference proteome</keyword>
<dbReference type="InterPro" id="IPR026508">
    <property type="entry name" value="TMEM164"/>
</dbReference>
<evidence type="ECO:0000256" key="1">
    <source>
        <dbReference type="SAM" id="Phobius"/>
    </source>
</evidence>
<gene>
    <name evidence="2" type="ORF">HJC23_012442</name>
</gene>
<sequence>MSQRLLELAGGFIKSVNPSLLPLPPPGNEKTGSDVCYLGPHGEEAKQYLVYCKDLPEGQRAMVGSWYLDPERHAIEYIAFVAISLMTILAILPRLSRYPPENAKKLNPPLLIKIVTLFTFTSQLIYKTNGYPGKILFMGMPCNVLWTMWAILCFWPNLSAQTMHVMYQLIIPYSSLAIVAVATPDTSDLVMWMEVPFFFFMHYALIAYPICLIKTRHISVLPLDNSKDGVVSNFLKIWILACAYFALFYFGLGVPLSLISGLNLNYMLHPPPNPGDMVSGPNFRLQSTLACAAVFFFIQFLVTVFEIFGRGVEKCSTEKSKKL</sequence>
<keyword evidence="1" id="KW-0812">Transmembrane</keyword>
<dbReference type="PANTHER" id="PTHR20948">
    <property type="entry name" value="TRANSMEMBRANE PROTEIN 164"/>
    <property type="match status" value="1"/>
</dbReference>
<evidence type="ECO:0000313" key="3">
    <source>
        <dbReference type="Proteomes" id="UP001516023"/>
    </source>
</evidence>
<comment type="caution">
    <text evidence="2">The sequence shown here is derived from an EMBL/GenBank/DDBJ whole genome shotgun (WGS) entry which is preliminary data.</text>
</comment>
<dbReference type="PANTHER" id="PTHR20948:SF2">
    <property type="entry name" value="TRANSMEMBRANE PROTEIN 164"/>
    <property type="match status" value="1"/>
</dbReference>
<feature type="transmembrane region" description="Helical" evidence="1">
    <location>
        <begin position="138"/>
        <end position="158"/>
    </location>
</feature>
<feature type="transmembrane region" description="Helical" evidence="1">
    <location>
        <begin position="107"/>
        <end position="126"/>
    </location>
</feature>
<organism evidence="2 3">
    <name type="scientific">Cyclotella cryptica</name>
    <dbReference type="NCBI Taxonomy" id="29204"/>
    <lineage>
        <taxon>Eukaryota</taxon>
        <taxon>Sar</taxon>
        <taxon>Stramenopiles</taxon>
        <taxon>Ochrophyta</taxon>
        <taxon>Bacillariophyta</taxon>
        <taxon>Coscinodiscophyceae</taxon>
        <taxon>Thalassiosirophycidae</taxon>
        <taxon>Stephanodiscales</taxon>
        <taxon>Stephanodiscaceae</taxon>
        <taxon>Cyclotella</taxon>
    </lineage>
</organism>
<accession>A0ABD3Q2V3</accession>
<feature type="transmembrane region" description="Helical" evidence="1">
    <location>
        <begin position="195"/>
        <end position="213"/>
    </location>
</feature>
<name>A0ABD3Q2V3_9STRA</name>
<feature type="transmembrane region" description="Helical" evidence="1">
    <location>
        <begin position="287"/>
        <end position="309"/>
    </location>
</feature>
<keyword evidence="1" id="KW-0472">Membrane</keyword>
<evidence type="ECO:0000313" key="2">
    <source>
        <dbReference type="EMBL" id="KAL3794317.1"/>
    </source>
</evidence>
<dbReference type="Proteomes" id="UP001516023">
    <property type="component" value="Unassembled WGS sequence"/>
</dbReference>
<proteinExistence type="predicted"/>
<feature type="transmembrane region" description="Helical" evidence="1">
    <location>
        <begin position="165"/>
        <end position="183"/>
    </location>
</feature>
<feature type="transmembrane region" description="Helical" evidence="1">
    <location>
        <begin position="234"/>
        <end position="267"/>
    </location>
</feature>
<protein>
    <submittedName>
        <fullName evidence="2">Uncharacterized protein</fullName>
    </submittedName>
</protein>
<dbReference type="Pfam" id="PF14808">
    <property type="entry name" value="TMEM164"/>
    <property type="match status" value="1"/>
</dbReference>